<feature type="transmembrane region" description="Helical" evidence="5">
    <location>
        <begin position="33"/>
        <end position="58"/>
    </location>
</feature>
<keyword evidence="8" id="KW-1185">Reference proteome</keyword>
<dbReference type="PANTHER" id="PTHR38480:SF1">
    <property type="entry name" value="SLR0254 PROTEIN"/>
    <property type="match status" value="1"/>
</dbReference>
<dbReference type="Proteomes" id="UP000272503">
    <property type="component" value="Unassembled WGS sequence"/>
</dbReference>
<evidence type="ECO:0000256" key="5">
    <source>
        <dbReference type="SAM" id="Phobius"/>
    </source>
</evidence>
<dbReference type="AlphaFoldDB" id="A0A3L7A6U1"/>
<evidence type="ECO:0000256" key="4">
    <source>
        <dbReference type="ARBA" id="ARBA00023136"/>
    </source>
</evidence>
<name>A0A3L7A6U1_9MICO</name>
<accession>A0A3L7A6U1</accession>
<comment type="caution">
    <text evidence="7">The sequence shown here is derived from an EMBL/GenBank/DDBJ whole genome shotgun (WGS) entry which is preliminary data.</text>
</comment>
<dbReference type="OrthoDB" id="9787732at2"/>
<evidence type="ECO:0000256" key="2">
    <source>
        <dbReference type="ARBA" id="ARBA00022692"/>
    </source>
</evidence>
<reference evidence="7 8" key="1">
    <citation type="submission" date="2018-10" db="EMBL/GenBank/DDBJ databases">
        <authorList>
            <person name="Li J."/>
        </authorList>
    </citation>
    <scope>NUCLEOTIDE SEQUENCE [LARGE SCALE GENOMIC DNA]</scope>
    <source>
        <strain evidence="7 8">IF 016277</strain>
    </source>
</reference>
<organism evidence="7 8">
    <name type="scientific">Mycetocola tolaasinivorans</name>
    <dbReference type="NCBI Taxonomy" id="76635"/>
    <lineage>
        <taxon>Bacteria</taxon>
        <taxon>Bacillati</taxon>
        <taxon>Actinomycetota</taxon>
        <taxon>Actinomycetes</taxon>
        <taxon>Micrococcales</taxon>
        <taxon>Microbacteriaceae</taxon>
        <taxon>Mycetocola</taxon>
    </lineage>
</organism>
<dbReference type="GO" id="GO:0016020">
    <property type="term" value="C:membrane"/>
    <property type="evidence" value="ECO:0007669"/>
    <property type="project" value="UniProtKB-SubCell"/>
</dbReference>
<feature type="transmembrane region" description="Helical" evidence="5">
    <location>
        <begin position="70"/>
        <end position="91"/>
    </location>
</feature>
<dbReference type="Pfam" id="PF06271">
    <property type="entry name" value="RDD"/>
    <property type="match status" value="1"/>
</dbReference>
<evidence type="ECO:0000259" key="6">
    <source>
        <dbReference type="Pfam" id="PF06271"/>
    </source>
</evidence>
<gene>
    <name evidence="7" type="ORF">D9V32_07685</name>
</gene>
<keyword evidence="2 5" id="KW-0812">Transmembrane</keyword>
<proteinExistence type="predicted"/>
<evidence type="ECO:0000256" key="3">
    <source>
        <dbReference type="ARBA" id="ARBA00022989"/>
    </source>
</evidence>
<feature type="transmembrane region" description="Helical" evidence="5">
    <location>
        <begin position="127"/>
        <end position="147"/>
    </location>
</feature>
<evidence type="ECO:0000313" key="7">
    <source>
        <dbReference type="EMBL" id="RLP76029.1"/>
    </source>
</evidence>
<dbReference type="PANTHER" id="PTHR38480">
    <property type="entry name" value="SLR0254 PROTEIN"/>
    <property type="match status" value="1"/>
</dbReference>
<dbReference type="EMBL" id="RCUX01000005">
    <property type="protein sequence ID" value="RLP76029.1"/>
    <property type="molecule type" value="Genomic_DNA"/>
</dbReference>
<evidence type="ECO:0000313" key="8">
    <source>
        <dbReference type="Proteomes" id="UP000272503"/>
    </source>
</evidence>
<evidence type="ECO:0000256" key="1">
    <source>
        <dbReference type="ARBA" id="ARBA00004141"/>
    </source>
</evidence>
<sequence>MTATFSPITASDRAENELITGEAVALEVRPTSFLLRAAGALIDGLVSVVFFFGCLFMIGVIETVLGLDSAIAQALITASMAVSLVVLPAVIETVTRGRSAGRFAVGARIVRNDGGAISFRHAITRSLTGVLELYFTLGGIAALVGLLNGRSRRLGDLLAGTYSQHERVPQIRRFVRPMPPELFGWAQIADVAKLPEPLARRITQFLAQADRFTPESRLRVATELAQEAGAYTSPIPPVHPETLLIGIAAIRRDRDSRALQARARRLDALAPALQSTPHDFPQR</sequence>
<keyword evidence="4 5" id="KW-0472">Membrane</keyword>
<dbReference type="InterPro" id="IPR010432">
    <property type="entry name" value="RDD"/>
</dbReference>
<comment type="subcellular location">
    <subcellularLocation>
        <location evidence="1">Membrane</location>
        <topology evidence="1">Multi-pass membrane protein</topology>
    </subcellularLocation>
</comment>
<dbReference type="RefSeq" id="WP_121648314.1">
    <property type="nucleotide sequence ID" value="NZ_RCUX01000005.1"/>
</dbReference>
<protein>
    <submittedName>
        <fullName evidence="7">RDD family protein</fullName>
    </submittedName>
</protein>
<feature type="domain" description="RDD" evidence="6">
    <location>
        <begin position="32"/>
        <end position="160"/>
    </location>
</feature>
<keyword evidence="3 5" id="KW-1133">Transmembrane helix</keyword>